<evidence type="ECO:0000256" key="1">
    <source>
        <dbReference type="SAM" id="Phobius"/>
    </source>
</evidence>
<accession>A0A226CXG1</accession>
<evidence type="ECO:0000313" key="3">
    <source>
        <dbReference type="Proteomes" id="UP000198287"/>
    </source>
</evidence>
<proteinExistence type="predicted"/>
<keyword evidence="1" id="KW-0472">Membrane</keyword>
<keyword evidence="1" id="KW-0812">Transmembrane</keyword>
<protein>
    <submittedName>
        <fullName evidence="2">Uncharacterized protein</fullName>
    </submittedName>
</protein>
<reference evidence="2 3" key="1">
    <citation type="submission" date="2015-12" db="EMBL/GenBank/DDBJ databases">
        <title>The genome of Folsomia candida.</title>
        <authorList>
            <person name="Faddeeva A."/>
            <person name="Derks M.F."/>
            <person name="Anvar Y."/>
            <person name="Smit S."/>
            <person name="Van Straalen N."/>
            <person name="Roelofs D."/>
        </authorList>
    </citation>
    <scope>NUCLEOTIDE SEQUENCE [LARGE SCALE GENOMIC DNA]</scope>
    <source>
        <strain evidence="2 3">VU population</strain>
        <tissue evidence="2">Whole body</tissue>
    </source>
</reference>
<name>A0A226CXG1_FOLCA</name>
<organism evidence="2 3">
    <name type="scientific">Folsomia candida</name>
    <name type="common">Springtail</name>
    <dbReference type="NCBI Taxonomy" id="158441"/>
    <lineage>
        <taxon>Eukaryota</taxon>
        <taxon>Metazoa</taxon>
        <taxon>Ecdysozoa</taxon>
        <taxon>Arthropoda</taxon>
        <taxon>Hexapoda</taxon>
        <taxon>Collembola</taxon>
        <taxon>Entomobryomorpha</taxon>
        <taxon>Isotomoidea</taxon>
        <taxon>Isotomidae</taxon>
        <taxon>Proisotominae</taxon>
        <taxon>Folsomia</taxon>
    </lineage>
</organism>
<feature type="transmembrane region" description="Helical" evidence="1">
    <location>
        <begin position="88"/>
        <end position="107"/>
    </location>
</feature>
<gene>
    <name evidence="2" type="ORF">Fcan01_28502</name>
</gene>
<feature type="transmembrane region" description="Helical" evidence="1">
    <location>
        <begin position="127"/>
        <end position="151"/>
    </location>
</feature>
<comment type="caution">
    <text evidence="2">The sequence shown here is derived from an EMBL/GenBank/DDBJ whole genome shotgun (WGS) entry which is preliminary data.</text>
</comment>
<dbReference type="AlphaFoldDB" id="A0A226CXG1"/>
<dbReference type="Proteomes" id="UP000198287">
    <property type="component" value="Unassembled WGS sequence"/>
</dbReference>
<keyword evidence="1" id="KW-1133">Transmembrane helix</keyword>
<evidence type="ECO:0000313" key="2">
    <source>
        <dbReference type="EMBL" id="OXA36726.1"/>
    </source>
</evidence>
<sequence>MVDSTRKYLHERGHDVFEVVEDVKQFCSPIEKRILSPEQLLSIQKFSRDCQQYLENGAAITRTIPPLKPWALIQLEDTMRKMRSELRIIDAVVLAAVGDSSSTISLLGGAAGKPVATLVVAGALKGAIIGTPLCGIDVGIVAGIGAIVVILTSLASHSDKLESNEVKILLQNLANLVENVKRMNGLMREAYGMSSDRTNKGEEWSKTNKISEVDYLID</sequence>
<dbReference type="EMBL" id="LNIX01000076">
    <property type="protein sequence ID" value="OXA36726.1"/>
    <property type="molecule type" value="Genomic_DNA"/>
</dbReference>
<keyword evidence="3" id="KW-1185">Reference proteome</keyword>